<sequence length="481" mass="51237">MEEAEYESVLCVKPDVHVYRIPPRATNRGYRAAEWQLDQPSWSGRLRITAKGQVAYIKLEDRTSGELFAQAPVDQFPGTAVESVTDSSRYFVIRIEDGNGRRAFIGIGFGDRGDAFDFNVALQDHFKWVKQQCEFAKQAQNPDQGPKLDLSFKEGQTIKLNIASMKKKDGAAGTPRARPTSTGGLSLLPPPPGAKTAALAPLSGEHLSVGGSVVQPAVSPSSGQCARVMAPQLGLLFPLAAGPAAFPPSPTLVTLSARCEELEGGCHKAGPAHTGEMEAARVFHGGWWEVYLEIEFVAGSSARLLGTGRREAAPPAAALALAPGREQRPWRPGVLDGRAYLEVRLQTSALWGIPHPKRTAEAAVGECACPAPGVTLSRPPARLSQAQAGSSSDLDVTLFLIGLLERSRLVGAEGRSMRCSLASLCWEHESLLSSSLPGSLNRLGVLGGTLAPCHTVAWDSNLQPEHGRRVSGSLPPSVLLT</sequence>
<dbReference type="PANTHER" id="PTHR12847">
    <property type="entry name" value="ATP-BINDING CASSETTE ABC TRANSPORTER-RELATED"/>
    <property type="match status" value="1"/>
</dbReference>
<reference evidence="10" key="1">
    <citation type="submission" date="2019-10" db="EMBL/GenBank/DDBJ databases">
        <title>The sequence and de novo assembly of the wild yak genome.</title>
        <authorList>
            <person name="Liu Y."/>
        </authorList>
    </citation>
    <scope>NUCLEOTIDE SEQUENCE [LARGE SCALE GENOMIC DNA]</scope>
    <source>
        <strain evidence="10">WY2019</strain>
    </source>
</reference>
<dbReference type="PANTHER" id="PTHR12847:SF16">
    <property type="entry name" value="ADAPTIN EAR-BINDING COAT-ASSOCIATED PROTEIN 2"/>
    <property type="match status" value="1"/>
</dbReference>
<protein>
    <recommendedName>
        <fullName evidence="9">NECAP PHear domain-containing protein</fullName>
    </recommendedName>
</protein>
<evidence type="ECO:0000256" key="1">
    <source>
        <dbReference type="ARBA" id="ARBA00002550"/>
    </source>
</evidence>
<comment type="subcellular location">
    <subcellularLocation>
        <location evidence="2">Cytoplasmic vesicle</location>
        <location evidence="2">Clathrin-coated vesicle membrane</location>
    </subcellularLocation>
</comment>
<evidence type="ECO:0000256" key="8">
    <source>
        <dbReference type="SAM" id="MobiDB-lite"/>
    </source>
</evidence>
<dbReference type="Pfam" id="PF07933">
    <property type="entry name" value="DUF1681"/>
    <property type="match status" value="1"/>
</dbReference>
<dbReference type="GO" id="GO:0006897">
    <property type="term" value="P:endocytosis"/>
    <property type="evidence" value="ECO:0007669"/>
    <property type="project" value="UniProtKB-KW"/>
</dbReference>
<proteinExistence type="inferred from homology"/>
<gene>
    <name evidence="10" type="ORF">E5288_WYG016877</name>
</gene>
<evidence type="ECO:0000256" key="3">
    <source>
        <dbReference type="ARBA" id="ARBA00007736"/>
    </source>
</evidence>
<dbReference type="InterPro" id="IPR012466">
    <property type="entry name" value="NECAP_PHear"/>
</dbReference>
<comment type="caution">
    <text evidence="10">The sequence shown here is derived from an EMBL/GenBank/DDBJ whole genome shotgun (WGS) entry which is preliminary data.</text>
</comment>
<evidence type="ECO:0000256" key="6">
    <source>
        <dbReference type="ARBA" id="ARBA00022737"/>
    </source>
</evidence>
<keyword evidence="6" id="KW-0677">Repeat</keyword>
<dbReference type="Proteomes" id="UP000322234">
    <property type="component" value="Unassembled WGS sequence"/>
</dbReference>
<dbReference type="GO" id="GO:0030125">
    <property type="term" value="C:clathrin vesicle coat"/>
    <property type="evidence" value="ECO:0007669"/>
    <property type="project" value="TreeGrafter"/>
</dbReference>
<feature type="domain" description="NECAP PHear" evidence="9">
    <location>
        <begin position="6"/>
        <end position="162"/>
    </location>
</feature>
<name>A0A6B0RW79_9CETA</name>
<feature type="region of interest" description="Disordered" evidence="8">
    <location>
        <begin position="166"/>
        <end position="191"/>
    </location>
</feature>
<keyword evidence="4" id="KW-0813">Transport</keyword>
<comment type="similarity">
    <text evidence="3">Belongs to the NECAP family.</text>
</comment>
<accession>A0A6B0RW79</accession>
<dbReference type="AlphaFoldDB" id="A0A6B0RW79"/>
<dbReference type="InterPro" id="IPR011993">
    <property type="entry name" value="PH-like_dom_sf"/>
</dbReference>
<evidence type="ECO:0000256" key="4">
    <source>
        <dbReference type="ARBA" id="ARBA00022448"/>
    </source>
</evidence>
<keyword evidence="11" id="KW-1185">Reference proteome</keyword>
<evidence type="ECO:0000313" key="11">
    <source>
        <dbReference type="Proteomes" id="UP000322234"/>
    </source>
</evidence>
<evidence type="ECO:0000256" key="2">
    <source>
        <dbReference type="ARBA" id="ARBA00004640"/>
    </source>
</evidence>
<evidence type="ECO:0000259" key="9">
    <source>
        <dbReference type="Pfam" id="PF07933"/>
    </source>
</evidence>
<dbReference type="EMBL" id="VBQZ03000098">
    <property type="protein sequence ID" value="MXQ93812.1"/>
    <property type="molecule type" value="Genomic_DNA"/>
</dbReference>
<dbReference type="CDD" id="cd13228">
    <property type="entry name" value="PHear_NECAP"/>
    <property type="match status" value="1"/>
</dbReference>
<keyword evidence="5" id="KW-0254">Endocytosis</keyword>
<dbReference type="Gene3D" id="2.30.29.30">
    <property type="entry name" value="Pleckstrin-homology domain (PH domain)/Phosphotyrosine-binding domain (PTB)"/>
    <property type="match status" value="1"/>
</dbReference>
<evidence type="ECO:0000313" key="10">
    <source>
        <dbReference type="EMBL" id="MXQ93812.1"/>
    </source>
</evidence>
<dbReference type="GO" id="GO:0015031">
    <property type="term" value="P:protein transport"/>
    <property type="evidence" value="ECO:0007669"/>
    <property type="project" value="UniProtKB-KW"/>
</dbReference>
<dbReference type="SUPFAM" id="SSF50729">
    <property type="entry name" value="PH domain-like"/>
    <property type="match status" value="1"/>
</dbReference>
<evidence type="ECO:0000256" key="5">
    <source>
        <dbReference type="ARBA" id="ARBA00022583"/>
    </source>
</evidence>
<dbReference type="FunFam" id="2.30.29.30:FF:000064">
    <property type="entry name" value="Adaptin ear-binding coat-associated protein 1"/>
    <property type="match status" value="1"/>
</dbReference>
<comment type="function">
    <text evidence="1">Involved in endocytosis.</text>
</comment>
<evidence type="ECO:0000256" key="7">
    <source>
        <dbReference type="ARBA" id="ARBA00022927"/>
    </source>
</evidence>
<organism evidence="10 11">
    <name type="scientific">Bos mutus</name>
    <name type="common">wild yak</name>
    <dbReference type="NCBI Taxonomy" id="72004"/>
    <lineage>
        <taxon>Eukaryota</taxon>
        <taxon>Metazoa</taxon>
        <taxon>Chordata</taxon>
        <taxon>Craniata</taxon>
        <taxon>Vertebrata</taxon>
        <taxon>Euteleostomi</taxon>
        <taxon>Mammalia</taxon>
        <taxon>Eutheria</taxon>
        <taxon>Laurasiatheria</taxon>
        <taxon>Artiodactyla</taxon>
        <taxon>Ruminantia</taxon>
        <taxon>Pecora</taxon>
        <taxon>Bovidae</taxon>
        <taxon>Bovinae</taxon>
        <taxon>Bos</taxon>
    </lineage>
</organism>
<keyword evidence="7" id="KW-0653">Protein transport</keyword>